<dbReference type="Pfam" id="PF07065">
    <property type="entry name" value="D123"/>
    <property type="match status" value="1"/>
</dbReference>
<evidence type="ECO:0000313" key="3">
    <source>
        <dbReference type="Proteomes" id="UP000518300"/>
    </source>
</evidence>
<dbReference type="GO" id="GO:0005737">
    <property type="term" value="C:cytoplasm"/>
    <property type="evidence" value="ECO:0007669"/>
    <property type="project" value="TreeGrafter"/>
</dbReference>
<reference evidence="2 3" key="1">
    <citation type="submission" date="2020-04" db="EMBL/GenBank/DDBJ databases">
        <title>Draft genome of Pyxidicoccus fallax type strain.</title>
        <authorList>
            <person name="Whitworth D.E."/>
        </authorList>
    </citation>
    <scope>NUCLEOTIDE SEQUENCE [LARGE SCALE GENOMIC DNA]</scope>
    <source>
        <strain evidence="2 3">DSM 14698</strain>
    </source>
</reference>
<sequence>MTPEYFATVRPTYLESWPAALRALSLRQVAVPLTREETEVLFQRAVAPPTGWSSGAVPPGLERVAQALEEALAQFPAGAMVRLGSRSAKDSRYALHRGLRVDGAAGALAMLTSGSERVAFDLRLALRHGYLPQLFVREWLHLPAWAELRCFMRGRRLVGISQYDCRGLGFSEELHANAPRLRVAVEAFFETFREACHLEDVVFDVFAVTPLPDGNAPPAIRLLELNPFFPKTDAGLFSWEHGGDFDGSFRIVGEGLGNPLRRAK</sequence>
<accession>A0A848LJ80</accession>
<comment type="similarity">
    <text evidence="1">Belongs to the CDC123 family.</text>
</comment>
<dbReference type="AlphaFoldDB" id="A0A848LJ80"/>
<protein>
    <recommendedName>
        <fullName evidence="4">Cell division cycle protein 123</fullName>
    </recommendedName>
</protein>
<keyword evidence="3" id="KW-1185">Reference proteome</keyword>
<organism evidence="2 3">
    <name type="scientific">Pyxidicoccus fallax</name>
    <dbReference type="NCBI Taxonomy" id="394095"/>
    <lineage>
        <taxon>Bacteria</taxon>
        <taxon>Pseudomonadati</taxon>
        <taxon>Myxococcota</taxon>
        <taxon>Myxococcia</taxon>
        <taxon>Myxococcales</taxon>
        <taxon>Cystobacterineae</taxon>
        <taxon>Myxococcaceae</taxon>
        <taxon>Pyxidicoccus</taxon>
    </lineage>
</organism>
<evidence type="ECO:0000256" key="1">
    <source>
        <dbReference type="ARBA" id="ARBA00011047"/>
    </source>
</evidence>
<dbReference type="PANTHER" id="PTHR15323">
    <property type="entry name" value="D123 PROTEIN"/>
    <property type="match status" value="1"/>
</dbReference>
<dbReference type="PANTHER" id="PTHR15323:SF6">
    <property type="entry name" value="CELL DIVISION CYCLE PROTEIN 123 HOMOLOG"/>
    <property type="match status" value="1"/>
</dbReference>
<comment type="caution">
    <text evidence="2">The sequence shown here is derived from an EMBL/GenBank/DDBJ whole genome shotgun (WGS) entry which is preliminary data.</text>
</comment>
<dbReference type="EMBL" id="JABBJJ010000110">
    <property type="protein sequence ID" value="NMO17779.1"/>
    <property type="molecule type" value="Genomic_DNA"/>
</dbReference>
<name>A0A848LJ80_9BACT</name>
<evidence type="ECO:0000313" key="2">
    <source>
        <dbReference type="EMBL" id="NMO17779.1"/>
    </source>
</evidence>
<dbReference type="InterPro" id="IPR009772">
    <property type="entry name" value="CDC123"/>
</dbReference>
<evidence type="ECO:0008006" key="4">
    <source>
        <dbReference type="Google" id="ProtNLM"/>
    </source>
</evidence>
<dbReference type="Proteomes" id="UP000518300">
    <property type="component" value="Unassembled WGS sequence"/>
</dbReference>
<dbReference type="RefSeq" id="WP_169347060.1">
    <property type="nucleotide sequence ID" value="NZ_JABBJJ010000110.1"/>
</dbReference>
<proteinExistence type="inferred from homology"/>
<gene>
    <name evidence="2" type="ORF">HG543_23390</name>
</gene>